<evidence type="ECO:0000256" key="1">
    <source>
        <dbReference type="ARBA" id="ARBA00001966"/>
    </source>
</evidence>
<dbReference type="InterPro" id="IPR006158">
    <property type="entry name" value="Cobalamin-bd"/>
</dbReference>
<dbReference type="Proteomes" id="UP001596052">
    <property type="component" value="Unassembled WGS sequence"/>
</dbReference>
<evidence type="ECO:0000256" key="5">
    <source>
        <dbReference type="ARBA" id="ARBA00023014"/>
    </source>
</evidence>
<dbReference type="SUPFAM" id="SSF52242">
    <property type="entry name" value="Cobalamin (vitamin B12)-binding domain"/>
    <property type="match status" value="1"/>
</dbReference>
<evidence type="ECO:0000256" key="2">
    <source>
        <dbReference type="ARBA" id="ARBA00022691"/>
    </source>
</evidence>
<proteinExistence type="predicted"/>
<keyword evidence="2" id="KW-0949">S-adenosyl-L-methionine</keyword>
<evidence type="ECO:0000313" key="10">
    <source>
        <dbReference type="Proteomes" id="UP001596052"/>
    </source>
</evidence>
<dbReference type="InterPro" id="IPR025288">
    <property type="entry name" value="DUF4080"/>
</dbReference>
<sequence>MPDIVLATLNAKYIHSSFGLRYLMANLGDLRGRACIAEFQINQAPLEIVEAVLALEPRIVGFGVYIWNVVETTEVLEMLRLLRPDIRVVLGGPEVSYEWEGQPIVALADHVITGEADLKFAEVCGVLLGEDVAAQKALPKVMPAGLPVLERVVLPYDFYTEPDLANRILYVEASRGCPFTCEFCLSSLDVPVRAFALEAFLGAMQGLLDRGALTFKFVDRTFNLHLPTSMAILRFFLDRWREGMFLHFEMVPDRLPEQLRDIIREFPAGAVQFEVGIQTFDEATSKNISRRQNLTRLEDNLRFLREQTGIHVHADLIVGLPGEDVASFGRGFDRLVKMGPQEIQVGILKRLRGTPIVRHDEEFQMKYSPVPPYEMLENRDIPFLEMQRMRRFARYWDLVANSGNFSATLALLWQQGASPFQEFMAFADSLYARLRRTHQIALPVLAQALFDYLTGTCGVPADTAAATMMKDWNRVPGREGLRLSGAQTAEREAPKRSTAGSRQARHVVA</sequence>
<dbReference type="PROSITE" id="PS51332">
    <property type="entry name" value="B12_BINDING"/>
    <property type="match status" value="1"/>
</dbReference>
<dbReference type="Pfam" id="PF02310">
    <property type="entry name" value="B12-binding"/>
    <property type="match status" value="1"/>
</dbReference>
<dbReference type="PANTHER" id="PTHR43409:SF16">
    <property type="entry name" value="SLR0320 PROTEIN"/>
    <property type="match status" value="1"/>
</dbReference>
<evidence type="ECO:0000256" key="4">
    <source>
        <dbReference type="ARBA" id="ARBA00023004"/>
    </source>
</evidence>
<feature type="region of interest" description="Disordered" evidence="6">
    <location>
        <begin position="484"/>
        <end position="509"/>
    </location>
</feature>
<feature type="domain" description="Radical SAM core" evidence="8">
    <location>
        <begin position="163"/>
        <end position="393"/>
    </location>
</feature>
<evidence type="ECO:0000259" key="7">
    <source>
        <dbReference type="PROSITE" id="PS51332"/>
    </source>
</evidence>
<keyword evidence="4" id="KW-0408">Iron</keyword>
<dbReference type="RefSeq" id="WP_377162766.1">
    <property type="nucleotide sequence ID" value="NZ_JBHSMQ010000001.1"/>
</dbReference>
<dbReference type="SMART" id="SM00729">
    <property type="entry name" value="Elp3"/>
    <property type="match status" value="1"/>
</dbReference>
<dbReference type="PROSITE" id="PS51918">
    <property type="entry name" value="RADICAL_SAM"/>
    <property type="match status" value="1"/>
</dbReference>
<dbReference type="InterPro" id="IPR058240">
    <property type="entry name" value="rSAM_sf"/>
</dbReference>
<dbReference type="Pfam" id="PF13311">
    <property type="entry name" value="DUF4080"/>
    <property type="match status" value="1"/>
</dbReference>
<evidence type="ECO:0000259" key="8">
    <source>
        <dbReference type="PROSITE" id="PS51918"/>
    </source>
</evidence>
<evidence type="ECO:0000256" key="6">
    <source>
        <dbReference type="SAM" id="MobiDB-lite"/>
    </source>
</evidence>
<accession>A0ABW0KKG3</accession>
<dbReference type="SFLD" id="SFLDS00029">
    <property type="entry name" value="Radical_SAM"/>
    <property type="match status" value="1"/>
</dbReference>
<reference evidence="10" key="1">
    <citation type="journal article" date="2019" name="Int. J. Syst. Evol. Microbiol.">
        <title>The Global Catalogue of Microorganisms (GCM) 10K type strain sequencing project: providing services to taxonomists for standard genome sequencing and annotation.</title>
        <authorList>
            <consortium name="The Broad Institute Genomics Platform"/>
            <consortium name="The Broad Institute Genome Sequencing Center for Infectious Disease"/>
            <person name="Wu L."/>
            <person name="Ma J."/>
        </authorList>
    </citation>
    <scope>NUCLEOTIDE SEQUENCE [LARGE SCALE GENOMIC DNA]</scope>
    <source>
        <strain evidence="10">CGMCC 4.1469</strain>
    </source>
</reference>
<dbReference type="Pfam" id="PF04055">
    <property type="entry name" value="Radical_SAM"/>
    <property type="match status" value="1"/>
</dbReference>
<comment type="cofactor">
    <cofactor evidence="1">
        <name>[4Fe-4S] cluster</name>
        <dbReference type="ChEBI" id="CHEBI:49883"/>
    </cofactor>
</comment>
<dbReference type="InterPro" id="IPR023404">
    <property type="entry name" value="rSAM_horseshoe"/>
</dbReference>
<comment type="caution">
    <text evidence="9">The sequence shown here is derived from an EMBL/GenBank/DDBJ whole genome shotgun (WGS) entry which is preliminary data.</text>
</comment>
<dbReference type="Gene3D" id="3.80.30.20">
    <property type="entry name" value="tm_1862 like domain"/>
    <property type="match status" value="1"/>
</dbReference>
<keyword evidence="5" id="KW-0411">Iron-sulfur</keyword>
<keyword evidence="3" id="KW-0479">Metal-binding</keyword>
<protein>
    <submittedName>
        <fullName evidence="9">DUF4080 domain-containing protein</fullName>
    </submittedName>
</protein>
<keyword evidence="10" id="KW-1185">Reference proteome</keyword>
<name>A0ABW0KKG3_9BACT</name>
<dbReference type="SUPFAM" id="SSF102114">
    <property type="entry name" value="Radical SAM enzymes"/>
    <property type="match status" value="1"/>
</dbReference>
<feature type="domain" description="B12-binding" evidence="7">
    <location>
        <begin position="2"/>
        <end position="134"/>
    </location>
</feature>
<dbReference type="InterPro" id="IPR006638">
    <property type="entry name" value="Elp3/MiaA/NifB-like_rSAM"/>
</dbReference>
<dbReference type="InterPro" id="IPR007197">
    <property type="entry name" value="rSAM"/>
</dbReference>
<dbReference type="Gene3D" id="3.40.50.280">
    <property type="entry name" value="Cobalamin-binding domain"/>
    <property type="match status" value="1"/>
</dbReference>
<evidence type="ECO:0000313" key="9">
    <source>
        <dbReference type="EMBL" id="MFC5453567.1"/>
    </source>
</evidence>
<evidence type="ECO:0000256" key="3">
    <source>
        <dbReference type="ARBA" id="ARBA00022723"/>
    </source>
</evidence>
<dbReference type="PANTHER" id="PTHR43409">
    <property type="entry name" value="ANAEROBIC MAGNESIUM-PROTOPORPHYRIN IX MONOMETHYL ESTER CYCLASE-RELATED"/>
    <property type="match status" value="1"/>
</dbReference>
<dbReference type="CDD" id="cd01335">
    <property type="entry name" value="Radical_SAM"/>
    <property type="match status" value="1"/>
</dbReference>
<dbReference type="InterPro" id="IPR051198">
    <property type="entry name" value="BchE-like"/>
</dbReference>
<dbReference type="InterPro" id="IPR036724">
    <property type="entry name" value="Cobalamin-bd_sf"/>
</dbReference>
<organism evidence="9 10">
    <name type="scientific">Prosthecobacter fluviatilis</name>
    <dbReference type="NCBI Taxonomy" id="445931"/>
    <lineage>
        <taxon>Bacteria</taxon>
        <taxon>Pseudomonadati</taxon>
        <taxon>Verrucomicrobiota</taxon>
        <taxon>Verrucomicrobiia</taxon>
        <taxon>Verrucomicrobiales</taxon>
        <taxon>Verrucomicrobiaceae</taxon>
        <taxon>Prosthecobacter</taxon>
    </lineage>
</organism>
<dbReference type="EMBL" id="JBHSMQ010000001">
    <property type="protein sequence ID" value="MFC5453567.1"/>
    <property type="molecule type" value="Genomic_DNA"/>
</dbReference>
<gene>
    <name evidence="9" type="ORF">ACFQDI_01760</name>
</gene>
<dbReference type="SFLD" id="SFLDG01082">
    <property type="entry name" value="B12-binding_domain_containing"/>
    <property type="match status" value="1"/>
</dbReference>